<dbReference type="GO" id="GO:0040008">
    <property type="term" value="P:regulation of growth"/>
    <property type="evidence" value="ECO:0007669"/>
    <property type="project" value="UniProtKB-ARBA"/>
</dbReference>
<dbReference type="Proteomes" id="UP000233551">
    <property type="component" value="Unassembled WGS sequence"/>
</dbReference>
<proteinExistence type="inferred from homology"/>
<dbReference type="GO" id="GO:0019722">
    <property type="term" value="P:calcium-mediated signaling"/>
    <property type="evidence" value="ECO:0007669"/>
    <property type="project" value="TreeGrafter"/>
</dbReference>
<dbReference type="PANTHER" id="PTHR33136">
    <property type="entry name" value="RAPID ALKALINIZATION FACTOR-LIKE"/>
    <property type="match status" value="1"/>
</dbReference>
<feature type="compositionally biased region" description="Basic and acidic residues" evidence="7">
    <location>
        <begin position="1"/>
        <end position="27"/>
    </location>
</feature>
<reference evidence="8 9" key="1">
    <citation type="submission" date="2017-11" db="EMBL/GenBank/DDBJ databases">
        <title>De-novo sequencing of pomegranate (Punica granatum L.) genome.</title>
        <authorList>
            <person name="Akparov Z."/>
            <person name="Amiraslanov A."/>
            <person name="Hajiyeva S."/>
            <person name="Abbasov M."/>
            <person name="Kaur K."/>
            <person name="Hamwieh A."/>
            <person name="Solovyev V."/>
            <person name="Salamov A."/>
            <person name="Braich B."/>
            <person name="Kosarev P."/>
            <person name="Mahmoud A."/>
            <person name="Hajiyev E."/>
            <person name="Babayeva S."/>
            <person name="Izzatullayeva V."/>
            <person name="Mammadov A."/>
            <person name="Mammadov A."/>
            <person name="Sharifova S."/>
            <person name="Ojaghi J."/>
            <person name="Eynullazada K."/>
            <person name="Bayramov B."/>
            <person name="Abdulazimova A."/>
            <person name="Shahmuradov I."/>
        </authorList>
    </citation>
    <scope>NUCLEOTIDE SEQUENCE [LARGE SCALE GENOMIC DNA]</scope>
    <source>
        <strain evidence="9">cv. AG2017</strain>
        <tissue evidence="8">Leaf</tissue>
    </source>
</reference>
<comment type="similarity">
    <text evidence="2">Belongs to the plant rapid alkalinization factor (RALF) family.</text>
</comment>
<sequence length="177" mass="20076">MSQEEAGRRTEGEEELKKREKEEEEAKKKRFAIEISTFARQFKTSHGDSDMDTSIVLGLAASTTEKRRTARAQILDDTRLTDSAALEWTGASLYGSEFDNIVGEDEEEEASGDAFARRSLYWRSPMRYYISYGALSANRIPCPPRSGRSYYTHNCFKARGPVHPYSHGCSAITRCRK</sequence>
<feature type="region of interest" description="Disordered" evidence="7">
    <location>
        <begin position="1"/>
        <end position="28"/>
    </location>
</feature>
<keyword evidence="9" id="KW-1185">Reference proteome</keyword>
<evidence type="ECO:0000256" key="2">
    <source>
        <dbReference type="ARBA" id="ARBA00009178"/>
    </source>
</evidence>
<dbReference type="AlphaFoldDB" id="A0A2I0J1N1"/>
<dbReference type="EMBL" id="PGOL01002143">
    <property type="protein sequence ID" value="PKI50158.1"/>
    <property type="molecule type" value="Genomic_DNA"/>
</dbReference>
<dbReference type="STRING" id="22663.A0A2I0J1N1"/>
<dbReference type="Pfam" id="PF05498">
    <property type="entry name" value="RALF"/>
    <property type="match status" value="1"/>
</dbReference>
<evidence type="ECO:0000256" key="6">
    <source>
        <dbReference type="ARBA" id="ARBA00023157"/>
    </source>
</evidence>
<dbReference type="InterPro" id="IPR008801">
    <property type="entry name" value="RALF"/>
</dbReference>
<name>A0A2I0J1N1_PUNGR</name>
<keyword evidence="4" id="KW-0372">Hormone</keyword>
<evidence type="ECO:0000256" key="5">
    <source>
        <dbReference type="ARBA" id="ARBA00022729"/>
    </source>
</evidence>
<evidence type="ECO:0000256" key="7">
    <source>
        <dbReference type="SAM" id="MobiDB-lite"/>
    </source>
</evidence>
<gene>
    <name evidence="8" type="ORF">CRG98_029482</name>
</gene>
<accession>A0A2I0J1N1</accession>
<organism evidence="8 9">
    <name type="scientific">Punica granatum</name>
    <name type="common">Pomegranate</name>
    <dbReference type="NCBI Taxonomy" id="22663"/>
    <lineage>
        <taxon>Eukaryota</taxon>
        <taxon>Viridiplantae</taxon>
        <taxon>Streptophyta</taxon>
        <taxon>Embryophyta</taxon>
        <taxon>Tracheophyta</taxon>
        <taxon>Spermatophyta</taxon>
        <taxon>Magnoliopsida</taxon>
        <taxon>eudicotyledons</taxon>
        <taxon>Gunneridae</taxon>
        <taxon>Pentapetalae</taxon>
        <taxon>rosids</taxon>
        <taxon>malvids</taxon>
        <taxon>Myrtales</taxon>
        <taxon>Lythraceae</taxon>
        <taxon>Punica</taxon>
    </lineage>
</organism>
<comment type="caution">
    <text evidence="8">The sequence shown here is derived from an EMBL/GenBank/DDBJ whole genome shotgun (WGS) entry which is preliminary data.</text>
</comment>
<dbReference type="PANTHER" id="PTHR33136:SF6">
    <property type="entry name" value="PROTEIN RALF-LIKE 34"/>
    <property type="match status" value="1"/>
</dbReference>
<evidence type="ECO:0000313" key="8">
    <source>
        <dbReference type="EMBL" id="PKI50158.1"/>
    </source>
</evidence>
<dbReference type="GO" id="GO:0009506">
    <property type="term" value="C:plasmodesma"/>
    <property type="evidence" value="ECO:0007669"/>
    <property type="project" value="TreeGrafter"/>
</dbReference>
<dbReference type="GO" id="GO:0005179">
    <property type="term" value="F:hormone activity"/>
    <property type="evidence" value="ECO:0007669"/>
    <property type="project" value="UniProtKB-KW"/>
</dbReference>
<keyword evidence="5" id="KW-0732">Signal</keyword>
<keyword evidence="6" id="KW-1015">Disulfide bond</keyword>
<evidence type="ECO:0000256" key="3">
    <source>
        <dbReference type="ARBA" id="ARBA00022525"/>
    </source>
</evidence>
<dbReference type="GO" id="GO:0005576">
    <property type="term" value="C:extracellular region"/>
    <property type="evidence" value="ECO:0007669"/>
    <property type="project" value="UniProtKB-SubCell"/>
</dbReference>
<evidence type="ECO:0000313" key="9">
    <source>
        <dbReference type="Proteomes" id="UP000233551"/>
    </source>
</evidence>
<evidence type="ECO:0000256" key="1">
    <source>
        <dbReference type="ARBA" id="ARBA00004613"/>
    </source>
</evidence>
<evidence type="ECO:0000256" key="4">
    <source>
        <dbReference type="ARBA" id="ARBA00022702"/>
    </source>
</evidence>
<keyword evidence="3" id="KW-0964">Secreted</keyword>
<evidence type="ECO:0008006" key="10">
    <source>
        <dbReference type="Google" id="ProtNLM"/>
    </source>
</evidence>
<protein>
    <recommendedName>
        <fullName evidence="10">Protein RALF-like 34</fullName>
    </recommendedName>
</protein>
<comment type="subcellular location">
    <subcellularLocation>
        <location evidence="1">Secreted</location>
    </subcellularLocation>
</comment>